<comment type="similarity">
    <text evidence="11 12">Belongs to the TonB-dependent receptor family.</text>
</comment>
<keyword evidence="4" id="KW-0410">Iron transport</keyword>
<organism evidence="16 17">
    <name type="scientific">Novosphingobium soli</name>
    <dbReference type="NCBI Taxonomy" id="574956"/>
    <lineage>
        <taxon>Bacteria</taxon>
        <taxon>Pseudomonadati</taxon>
        <taxon>Pseudomonadota</taxon>
        <taxon>Alphaproteobacteria</taxon>
        <taxon>Sphingomonadales</taxon>
        <taxon>Sphingomonadaceae</taxon>
        <taxon>Novosphingobium</taxon>
    </lineage>
</organism>
<dbReference type="InterPro" id="IPR000531">
    <property type="entry name" value="Beta-barrel_TonB"/>
</dbReference>
<dbReference type="Pfam" id="PF07715">
    <property type="entry name" value="Plug"/>
    <property type="match status" value="1"/>
</dbReference>
<keyword evidence="17" id="KW-1185">Reference proteome</keyword>
<proteinExistence type="inferred from homology"/>
<dbReference type="RefSeq" id="WP_379487355.1">
    <property type="nucleotide sequence ID" value="NZ_JBHLWK010000012.1"/>
</dbReference>
<dbReference type="PROSITE" id="PS52016">
    <property type="entry name" value="TONB_DEPENDENT_REC_3"/>
    <property type="match status" value="1"/>
</dbReference>
<evidence type="ECO:0000256" key="1">
    <source>
        <dbReference type="ARBA" id="ARBA00004571"/>
    </source>
</evidence>
<keyword evidence="13" id="KW-0732">Signal</keyword>
<dbReference type="Pfam" id="PF00593">
    <property type="entry name" value="TonB_dep_Rec_b-barrel"/>
    <property type="match status" value="1"/>
</dbReference>
<accession>A0ABV6CV34</accession>
<evidence type="ECO:0000256" key="13">
    <source>
        <dbReference type="SAM" id="SignalP"/>
    </source>
</evidence>
<evidence type="ECO:0000259" key="14">
    <source>
        <dbReference type="Pfam" id="PF00593"/>
    </source>
</evidence>
<feature type="domain" description="TonB-dependent receptor-like beta-barrel" evidence="14">
    <location>
        <begin position="355"/>
        <end position="774"/>
    </location>
</feature>
<evidence type="ECO:0000256" key="2">
    <source>
        <dbReference type="ARBA" id="ARBA00022448"/>
    </source>
</evidence>
<evidence type="ECO:0000256" key="3">
    <source>
        <dbReference type="ARBA" id="ARBA00022452"/>
    </source>
</evidence>
<feature type="signal peptide" evidence="13">
    <location>
        <begin position="1"/>
        <end position="28"/>
    </location>
</feature>
<evidence type="ECO:0000256" key="5">
    <source>
        <dbReference type="ARBA" id="ARBA00022692"/>
    </source>
</evidence>
<evidence type="ECO:0000256" key="10">
    <source>
        <dbReference type="ARBA" id="ARBA00023237"/>
    </source>
</evidence>
<evidence type="ECO:0000256" key="8">
    <source>
        <dbReference type="ARBA" id="ARBA00023077"/>
    </source>
</evidence>
<keyword evidence="3 11" id="KW-1134">Transmembrane beta strand</keyword>
<comment type="caution">
    <text evidence="16">The sequence shown here is derived from an EMBL/GenBank/DDBJ whole genome shotgun (WGS) entry which is preliminary data.</text>
</comment>
<keyword evidence="6" id="KW-0408">Iron</keyword>
<dbReference type="InterPro" id="IPR037066">
    <property type="entry name" value="Plug_dom_sf"/>
</dbReference>
<dbReference type="EMBL" id="JBHLWK010000012">
    <property type="protein sequence ID" value="MFC0204597.1"/>
    <property type="molecule type" value="Genomic_DNA"/>
</dbReference>
<keyword evidence="9 11" id="KW-0472">Membrane</keyword>
<dbReference type="Gene3D" id="2.40.170.20">
    <property type="entry name" value="TonB-dependent receptor, beta-barrel domain"/>
    <property type="match status" value="1"/>
</dbReference>
<dbReference type="InterPro" id="IPR039426">
    <property type="entry name" value="TonB-dep_rcpt-like"/>
</dbReference>
<dbReference type="Gene3D" id="2.170.130.10">
    <property type="entry name" value="TonB-dependent receptor, plug domain"/>
    <property type="match status" value="1"/>
</dbReference>
<feature type="chain" id="PRO_5047066438" evidence="13">
    <location>
        <begin position="29"/>
        <end position="821"/>
    </location>
</feature>
<dbReference type="PANTHER" id="PTHR32552">
    <property type="entry name" value="FERRICHROME IRON RECEPTOR-RELATED"/>
    <property type="match status" value="1"/>
</dbReference>
<evidence type="ECO:0000313" key="17">
    <source>
        <dbReference type="Proteomes" id="UP001589798"/>
    </source>
</evidence>
<name>A0ABV6CV34_9SPHN</name>
<evidence type="ECO:0000259" key="15">
    <source>
        <dbReference type="Pfam" id="PF07715"/>
    </source>
</evidence>
<keyword evidence="8 12" id="KW-0798">TonB box</keyword>
<gene>
    <name evidence="16" type="ORF">ACFFJC_09965</name>
</gene>
<evidence type="ECO:0000256" key="12">
    <source>
        <dbReference type="RuleBase" id="RU003357"/>
    </source>
</evidence>
<keyword evidence="7" id="KW-0406">Ion transport</keyword>
<dbReference type="Proteomes" id="UP001589798">
    <property type="component" value="Unassembled WGS sequence"/>
</dbReference>
<keyword evidence="10 11" id="KW-0998">Cell outer membrane</keyword>
<evidence type="ECO:0000313" key="16">
    <source>
        <dbReference type="EMBL" id="MFC0204597.1"/>
    </source>
</evidence>
<evidence type="ECO:0000256" key="11">
    <source>
        <dbReference type="PROSITE-ProRule" id="PRU01360"/>
    </source>
</evidence>
<dbReference type="InterPro" id="IPR036942">
    <property type="entry name" value="Beta-barrel_TonB_sf"/>
</dbReference>
<dbReference type="InterPro" id="IPR012910">
    <property type="entry name" value="Plug_dom"/>
</dbReference>
<evidence type="ECO:0000256" key="6">
    <source>
        <dbReference type="ARBA" id="ARBA00023004"/>
    </source>
</evidence>
<feature type="domain" description="TonB-dependent receptor plug" evidence="15">
    <location>
        <begin position="56"/>
        <end position="165"/>
    </location>
</feature>
<comment type="subcellular location">
    <subcellularLocation>
        <location evidence="1 11">Cell outer membrane</location>
        <topology evidence="1 11">Multi-pass membrane protein</topology>
    </subcellularLocation>
</comment>
<dbReference type="SUPFAM" id="SSF56935">
    <property type="entry name" value="Porins"/>
    <property type="match status" value="1"/>
</dbReference>
<protein>
    <submittedName>
        <fullName evidence="16">TonB-dependent receptor</fullName>
    </submittedName>
</protein>
<reference evidence="16 17" key="1">
    <citation type="submission" date="2024-09" db="EMBL/GenBank/DDBJ databases">
        <authorList>
            <person name="Sun Q."/>
            <person name="Mori K."/>
        </authorList>
    </citation>
    <scope>NUCLEOTIDE SEQUENCE [LARGE SCALE GENOMIC DNA]</scope>
    <source>
        <strain evidence="16 17">CCM 7706</strain>
    </source>
</reference>
<dbReference type="PANTHER" id="PTHR32552:SF81">
    <property type="entry name" value="TONB-DEPENDENT OUTER MEMBRANE RECEPTOR"/>
    <property type="match status" value="1"/>
</dbReference>
<keyword evidence="2 11" id="KW-0813">Transport</keyword>
<keyword evidence="16" id="KW-0675">Receptor</keyword>
<sequence length="821" mass="88573">MNFTNLRADYRALLLATAAGLLPTASPAQDAAPAADEPFNEGTITVTARKQSETLVEAPLSIQAFTAEDIRQTGARDLQELSKFTPGMFFVNGAQGQGARTISEVRFRGLSTSIPSPTNQSGSVFIDGNYVLSGGQSLDFTDIAQIEVIKGPQAAYFGRSTFAGAVNFTTRDPSDHLRADTLLDYSPSYDSYQIAASIEGPLAGDTLTARLSGSSKVKGSQYTASDGGKLGEEKTRSANLTLVFRPSSSLKVKLRGSYIENEDSASDSIFYAYNTYGNCPVGTPMTVQTTGGRLDVRLNRRFQCGNIPFSSSVIDKNTALVTLPAAGALPAVNLGDVLVGNSLNDPLLANAPSLDHFGLHSITYRIAGNVEYDIAEGLSFSGNASYAKQRIAAIQDTDGTPSPAGYQAIPMDFEDAGFEARLRYTNDSWLNATVGANYFLQNIQASTDTGVSVNNQTVSGATVIRGVTSSATNQNDKIRTLGLFFGADVTPVEWFTLTAEGRYQVDDYTTFGGSNASNNLVASKLTTKRFTPRVIASFHPVPDATIYGSYSYAFLPGVINSSFLAQTPPNQAAILAAFPDFQIQLSPEKLTNYEVGVKKSFDTMRAYFTLAAFKMKWDNVKTSNAIIVPTLANPVYSVTVPGTAEIKGIEFEGGLSPLRQLALKGSLGYIDAKYKDYTNRSYNTYFSGIPTADTYKADGNQLPRTPTWTGTASATWEDGLVGDWSYRLRGDVVYQGRQYTDETNITTLAAFTTLNAAVEFFSDDLSVKLYAANLFDKKAWLTGRRYTDLSSIPLNFATAGIGSFLTPNDRREVGIQVRKSF</sequence>
<evidence type="ECO:0000256" key="4">
    <source>
        <dbReference type="ARBA" id="ARBA00022496"/>
    </source>
</evidence>
<evidence type="ECO:0000256" key="7">
    <source>
        <dbReference type="ARBA" id="ARBA00023065"/>
    </source>
</evidence>
<keyword evidence="5 11" id="KW-0812">Transmembrane</keyword>
<evidence type="ECO:0000256" key="9">
    <source>
        <dbReference type="ARBA" id="ARBA00023136"/>
    </source>
</evidence>